<dbReference type="HOGENOM" id="CLU_3290391_0_0_6"/>
<reference evidence="1 2" key="1">
    <citation type="submission" date="2014-01" db="EMBL/GenBank/DDBJ databases">
        <title>Full genme sequencing of cellulolytic bacterium Gynuella sunshinyii YC6258T gen. nov., sp. nov.</title>
        <authorList>
            <person name="Khan H."/>
            <person name="Chung E.J."/>
            <person name="Chung Y.R."/>
        </authorList>
    </citation>
    <scope>NUCLEOTIDE SEQUENCE [LARGE SCALE GENOMIC DNA]</scope>
    <source>
        <strain evidence="1 2">YC6258</strain>
    </source>
</reference>
<organism evidence="1 2">
    <name type="scientific">Gynuella sunshinyii YC6258</name>
    <dbReference type="NCBI Taxonomy" id="1445510"/>
    <lineage>
        <taxon>Bacteria</taxon>
        <taxon>Pseudomonadati</taxon>
        <taxon>Pseudomonadota</taxon>
        <taxon>Gammaproteobacteria</taxon>
        <taxon>Oceanospirillales</taxon>
        <taxon>Saccharospirillaceae</taxon>
        <taxon>Gynuella</taxon>
    </lineage>
</organism>
<dbReference type="EMBL" id="CP007142">
    <property type="protein sequence ID" value="AJQ94555.1"/>
    <property type="molecule type" value="Genomic_DNA"/>
</dbReference>
<dbReference type="AlphaFoldDB" id="A0A0C5V502"/>
<sequence length="40" mass="4973">MTFEDISLMVSSENVLLLSHWEWSVRKTYPQRRKNCFRFH</sequence>
<protein>
    <submittedName>
        <fullName evidence="1">Uncharacterized protein</fullName>
    </submittedName>
</protein>
<gene>
    <name evidence="1" type="ORF">YC6258_02517</name>
</gene>
<evidence type="ECO:0000313" key="1">
    <source>
        <dbReference type="EMBL" id="AJQ94555.1"/>
    </source>
</evidence>
<name>A0A0C5V502_9GAMM</name>
<dbReference type="KEGG" id="gsn:YC6258_02517"/>
<keyword evidence="2" id="KW-1185">Reference proteome</keyword>
<accession>A0A0C5V502</accession>
<evidence type="ECO:0000313" key="2">
    <source>
        <dbReference type="Proteomes" id="UP000032266"/>
    </source>
</evidence>
<proteinExistence type="predicted"/>
<dbReference type="Proteomes" id="UP000032266">
    <property type="component" value="Chromosome"/>
</dbReference>